<accession>A0AAV8X9D7</accession>
<reference evidence="9" key="1">
    <citation type="journal article" date="2023" name="Insect Mol. Biol.">
        <title>Genome sequencing provides insights into the evolution of gene families encoding plant cell wall-degrading enzymes in longhorned beetles.</title>
        <authorList>
            <person name="Shin N.R."/>
            <person name="Okamura Y."/>
            <person name="Kirsch R."/>
            <person name="Pauchet Y."/>
        </authorList>
    </citation>
    <scope>NUCLEOTIDE SEQUENCE</scope>
    <source>
        <strain evidence="9">RBIC_L_NR</strain>
    </source>
</reference>
<keyword evidence="10" id="KW-1185">Reference proteome</keyword>
<dbReference type="Proteomes" id="UP001162156">
    <property type="component" value="Unassembled WGS sequence"/>
</dbReference>
<dbReference type="PANTHER" id="PTHR10537">
    <property type="entry name" value="DNA PRIMASE LARGE SUBUNIT"/>
    <property type="match status" value="1"/>
</dbReference>
<name>A0AAV8X9D7_9CUCU</name>
<feature type="non-terminal residue" evidence="9">
    <location>
        <position position="419"/>
    </location>
</feature>
<gene>
    <name evidence="9" type="ORF">NQ314_012952</name>
</gene>
<evidence type="ECO:0000259" key="8">
    <source>
        <dbReference type="Pfam" id="PF04104"/>
    </source>
</evidence>
<sequence>MSLYLKPPRGVINVYKLEECVKQRLICYNNLYNKEVEMSNFDCLVEDSALDRTGHYVFRLMAYSSSTFREIFLENEKRLLLLRLNYYNKNDVTYFLTRLLRHSKDSLESEVHENLNNLYTVLMKLCSQMLRKKYLNHVFDESHLELTHCEKFTLRVPFYICPLLIYKREVQLNNGFVEIPCQRWKRLLLALYDTYLRKVLKEMEYSKNVRMSMNDDRIKEVLKLIRNHWFQGNYNGSVDAKFNIHKIDEESTLFPLCMLNLYKVLQKTNRLSHNERFDFSLYMKGIGVTLSDSLKFWESAYTKEHSTCSKCTHNWQENEKRYIYGIRHLYGLEGSRKNYQVRSCSYLQEKSLCATENGGCPFTHFDDTNLRKVLKKLLPRREDDVEVMIYERKENPSESCKLFYENIFRRIINKNVDNE</sequence>
<dbReference type="InterPro" id="IPR007238">
    <property type="entry name" value="DNA_primase_lsu_euk/arc"/>
</dbReference>
<dbReference type="Pfam" id="PF04104">
    <property type="entry name" value="DNA_primase_lrg"/>
    <property type="match status" value="1"/>
</dbReference>
<keyword evidence="2" id="KW-0004">4Fe-4S</keyword>
<evidence type="ECO:0000313" key="10">
    <source>
        <dbReference type="Proteomes" id="UP001162156"/>
    </source>
</evidence>
<keyword evidence="6" id="KW-0408">Iron</keyword>
<evidence type="ECO:0000256" key="6">
    <source>
        <dbReference type="ARBA" id="ARBA00023004"/>
    </source>
</evidence>
<dbReference type="GO" id="GO:0051539">
    <property type="term" value="F:4 iron, 4 sulfur cluster binding"/>
    <property type="evidence" value="ECO:0007669"/>
    <property type="project" value="UniProtKB-KW"/>
</dbReference>
<dbReference type="EMBL" id="JANEYF010003614">
    <property type="protein sequence ID" value="KAJ8935195.1"/>
    <property type="molecule type" value="Genomic_DNA"/>
</dbReference>
<evidence type="ECO:0000256" key="7">
    <source>
        <dbReference type="ARBA" id="ARBA00023014"/>
    </source>
</evidence>
<evidence type="ECO:0000256" key="1">
    <source>
        <dbReference type="ARBA" id="ARBA00001966"/>
    </source>
</evidence>
<dbReference type="AlphaFoldDB" id="A0AAV8X9D7"/>
<keyword evidence="4" id="KW-0235">DNA replication</keyword>
<keyword evidence="7" id="KW-0411">Iron-sulfur</keyword>
<proteinExistence type="predicted"/>
<protein>
    <recommendedName>
        <fullName evidence="8">DNA primase large subunit C-terminal domain-containing protein</fullName>
    </recommendedName>
</protein>
<organism evidence="9 10">
    <name type="scientific">Rhamnusium bicolor</name>
    <dbReference type="NCBI Taxonomy" id="1586634"/>
    <lineage>
        <taxon>Eukaryota</taxon>
        <taxon>Metazoa</taxon>
        <taxon>Ecdysozoa</taxon>
        <taxon>Arthropoda</taxon>
        <taxon>Hexapoda</taxon>
        <taxon>Insecta</taxon>
        <taxon>Pterygota</taxon>
        <taxon>Neoptera</taxon>
        <taxon>Endopterygota</taxon>
        <taxon>Coleoptera</taxon>
        <taxon>Polyphaga</taxon>
        <taxon>Cucujiformia</taxon>
        <taxon>Chrysomeloidea</taxon>
        <taxon>Cerambycidae</taxon>
        <taxon>Lepturinae</taxon>
        <taxon>Rhagiini</taxon>
        <taxon>Rhamnusium</taxon>
    </lineage>
</organism>
<evidence type="ECO:0000313" key="9">
    <source>
        <dbReference type="EMBL" id="KAJ8935195.1"/>
    </source>
</evidence>
<dbReference type="Gene3D" id="1.20.930.80">
    <property type="match status" value="1"/>
</dbReference>
<evidence type="ECO:0000256" key="5">
    <source>
        <dbReference type="ARBA" id="ARBA00022723"/>
    </source>
</evidence>
<keyword evidence="5" id="KW-0479">Metal-binding</keyword>
<feature type="domain" description="DNA primase large subunit C-terminal" evidence="8">
    <location>
        <begin position="251"/>
        <end position="408"/>
    </location>
</feature>
<evidence type="ECO:0000256" key="3">
    <source>
        <dbReference type="ARBA" id="ARBA00022515"/>
    </source>
</evidence>
<dbReference type="GO" id="GO:0006269">
    <property type="term" value="P:DNA replication, synthesis of primer"/>
    <property type="evidence" value="ECO:0007669"/>
    <property type="project" value="UniProtKB-KW"/>
</dbReference>
<dbReference type="PANTHER" id="PTHR10537:SF4">
    <property type="entry name" value="DNA PRIMASE LARGE SUBUNIT"/>
    <property type="match status" value="1"/>
</dbReference>
<keyword evidence="3" id="KW-0639">Primosome</keyword>
<evidence type="ECO:0000256" key="2">
    <source>
        <dbReference type="ARBA" id="ARBA00022485"/>
    </source>
</evidence>
<evidence type="ECO:0000256" key="4">
    <source>
        <dbReference type="ARBA" id="ARBA00022705"/>
    </source>
</evidence>
<comment type="caution">
    <text evidence="9">The sequence shown here is derived from an EMBL/GenBank/DDBJ whole genome shotgun (WGS) entry which is preliminary data.</text>
</comment>
<comment type="cofactor">
    <cofactor evidence="1">
        <name>[4Fe-4S] cluster</name>
        <dbReference type="ChEBI" id="CHEBI:49883"/>
    </cofactor>
</comment>
<dbReference type="InterPro" id="IPR058560">
    <property type="entry name" value="DNA_primase_C"/>
</dbReference>
<dbReference type="GO" id="GO:0046872">
    <property type="term" value="F:metal ion binding"/>
    <property type="evidence" value="ECO:0007669"/>
    <property type="project" value="UniProtKB-KW"/>
</dbReference>
<dbReference type="GO" id="GO:0005658">
    <property type="term" value="C:alpha DNA polymerase:primase complex"/>
    <property type="evidence" value="ECO:0007669"/>
    <property type="project" value="TreeGrafter"/>
</dbReference>
<dbReference type="Pfam" id="PF26466">
    <property type="entry name" value="DNA_primase_lrg_N"/>
    <property type="match status" value="1"/>
</dbReference>
<dbReference type="GO" id="GO:0006270">
    <property type="term" value="P:DNA replication initiation"/>
    <property type="evidence" value="ECO:0007669"/>
    <property type="project" value="TreeGrafter"/>
</dbReference>